<evidence type="ECO:0000256" key="4">
    <source>
        <dbReference type="ARBA" id="ARBA00022676"/>
    </source>
</evidence>
<dbReference type="InterPro" id="IPR023346">
    <property type="entry name" value="Lysozyme-like_dom_sf"/>
</dbReference>
<dbReference type="Pfam" id="PF00905">
    <property type="entry name" value="Transpeptidase"/>
    <property type="match status" value="1"/>
</dbReference>
<feature type="region of interest" description="Disordered" evidence="16">
    <location>
        <begin position="911"/>
        <end position="942"/>
    </location>
</feature>
<name>A0A2N3LIG6_9BACI</name>
<dbReference type="GO" id="GO:0008360">
    <property type="term" value="P:regulation of cell shape"/>
    <property type="evidence" value="ECO:0007669"/>
    <property type="project" value="UniProtKB-KW"/>
</dbReference>
<dbReference type="InterPro" id="IPR050396">
    <property type="entry name" value="Glycosyltr_51/Transpeptidase"/>
</dbReference>
<comment type="catalytic activity">
    <reaction evidence="15">
        <text>[GlcNAc-(1-&gt;4)-Mur2Ac(oyl-L-Ala-gamma-D-Glu-L-Lys-D-Ala-D-Ala)](n)-di-trans,octa-cis-undecaprenyl diphosphate + beta-D-GlcNAc-(1-&gt;4)-Mur2Ac(oyl-L-Ala-gamma-D-Glu-L-Lys-D-Ala-D-Ala)-di-trans,octa-cis-undecaprenyl diphosphate = [GlcNAc-(1-&gt;4)-Mur2Ac(oyl-L-Ala-gamma-D-Glu-L-Lys-D-Ala-D-Ala)](n+1)-di-trans,octa-cis-undecaprenyl diphosphate + di-trans,octa-cis-undecaprenyl diphosphate + H(+)</text>
        <dbReference type="Rhea" id="RHEA:23708"/>
        <dbReference type="Rhea" id="RHEA-COMP:9602"/>
        <dbReference type="Rhea" id="RHEA-COMP:9603"/>
        <dbReference type="ChEBI" id="CHEBI:15378"/>
        <dbReference type="ChEBI" id="CHEBI:58405"/>
        <dbReference type="ChEBI" id="CHEBI:60033"/>
        <dbReference type="ChEBI" id="CHEBI:78435"/>
        <dbReference type="EC" id="2.4.99.28"/>
    </reaction>
</comment>
<dbReference type="Gene3D" id="2.60.40.10">
    <property type="entry name" value="Immunoglobulins"/>
    <property type="match status" value="1"/>
</dbReference>
<evidence type="ECO:0000256" key="15">
    <source>
        <dbReference type="ARBA" id="ARBA00049902"/>
    </source>
</evidence>
<comment type="caution">
    <text evidence="20">The sequence shown here is derived from an EMBL/GenBank/DDBJ whole genome shotgun (WGS) entry which is preliminary data.</text>
</comment>
<keyword evidence="7" id="KW-0378">Hydrolase</keyword>
<dbReference type="GO" id="GO:0008658">
    <property type="term" value="F:penicillin binding"/>
    <property type="evidence" value="ECO:0007669"/>
    <property type="project" value="InterPro"/>
</dbReference>
<evidence type="ECO:0000313" key="21">
    <source>
        <dbReference type="Proteomes" id="UP000233440"/>
    </source>
</evidence>
<evidence type="ECO:0000256" key="8">
    <source>
        <dbReference type="ARBA" id="ARBA00022960"/>
    </source>
</evidence>
<dbReference type="GO" id="GO:0009252">
    <property type="term" value="P:peptidoglycan biosynthetic process"/>
    <property type="evidence" value="ECO:0007669"/>
    <property type="project" value="UniProtKB-KW"/>
</dbReference>
<dbReference type="InterPro" id="IPR036950">
    <property type="entry name" value="PBP_transglycosylase"/>
</dbReference>
<dbReference type="EMBL" id="PIQO01000011">
    <property type="protein sequence ID" value="PKR84323.1"/>
    <property type="molecule type" value="Genomic_DNA"/>
</dbReference>
<evidence type="ECO:0000256" key="7">
    <source>
        <dbReference type="ARBA" id="ARBA00022801"/>
    </source>
</evidence>
<organism evidence="20 21">
    <name type="scientific">Heyndrickxia camelliae</name>
    <dbReference type="NCBI Taxonomy" id="1707093"/>
    <lineage>
        <taxon>Bacteria</taxon>
        <taxon>Bacillati</taxon>
        <taxon>Bacillota</taxon>
        <taxon>Bacilli</taxon>
        <taxon>Bacillales</taxon>
        <taxon>Bacillaceae</taxon>
        <taxon>Heyndrickxia</taxon>
    </lineage>
</organism>
<keyword evidence="12" id="KW-0511">Multifunctional enzyme</keyword>
<keyword evidence="5 20" id="KW-0808">Transferase</keyword>
<keyword evidence="2" id="KW-0121">Carboxypeptidase</keyword>
<dbReference type="PANTHER" id="PTHR32282:SF32">
    <property type="entry name" value="PENICILLIN-BINDING PROTEIN 2A"/>
    <property type="match status" value="1"/>
</dbReference>
<evidence type="ECO:0000256" key="11">
    <source>
        <dbReference type="ARBA" id="ARBA00023136"/>
    </source>
</evidence>
<dbReference type="SUPFAM" id="SSF56601">
    <property type="entry name" value="beta-lactamase/transpeptidase-like"/>
    <property type="match status" value="1"/>
</dbReference>
<dbReference type="GO" id="GO:0008955">
    <property type="term" value="F:peptidoglycan glycosyltransferase activity"/>
    <property type="evidence" value="ECO:0007669"/>
    <property type="project" value="UniProtKB-EC"/>
</dbReference>
<evidence type="ECO:0000256" key="5">
    <source>
        <dbReference type="ARBA" id="ARBA00022679"/>
    </source>
</evidence>
<dbReference type="RefSeq" id="WP_101354950.1">
    <property type="nucleotide sequence ID" value="NZ_PIQO01000011.1"/>
</dbReference>
<feature type="compositionally biased region" description="Basic and acidic residues" evidence="16">
    <location>
        <begin position="912"/>
        <end position="931"/>
    </location>
</feature>
<dbReference type="GO" id="GO:0030288">
    <property type="term" value="C:outer membrane-bounded periplasmic space"/>
    <property type="evidence" value="ECO:0007669"/>
    <property type="project" value="TreeGrafter"/>
</dbReference>
<gene>
    <name evidence="20" type="ORF">CWO92_14590</name>
</gene>
<comment type="catalytic activity">
    <reaction evidence="14">
        <text>Preferential cleavage: (Ac)2-L-Lys-D-Ala-|-D-Ala. Also transpeptidation of peptidyl-alanyl moieties that are N-acyl substituents of D-alanine.</text>
        <dbReference type="EC" id="3.4.16.4"/>
    </reaction>
</comment>
<keyword evidence="6 17" id="KW-0812">Transmembrane</keyword>
<feature type="domain" description="Glycosyl transferase family 51" evidence="19">
    <location>
        <begin position="97"/>
        <end position="282"/>
    </location>
</feature>
<dbReference type="Gene3D" id="3.90.1310.40">
    <property type="match status" value="1"/>
</dbReference>
<evidence type="ECO:0000256" key="17">
    <source>
        <dbReference type="SAM" id="Phobius"/>
    </source>
</evidence>
<proteinExistence type="predicted"/>
<evidence type="ECO:0000256" key="14">
    <source>
        <dbReference type="ARBA" id="ARBA00034000"/>
    </source>
</evidence>
<reference evidence="20 21" key="1">
    <citation type="submission" date="2017-11" db="EMBL/GenBank/DDBJ databases">
        <title>Bacillus camelliae sp. nov., isolated from pu'er tea.</title>
        <authorList>
            <person name="Niu L."/>
        </authorList>
    </citation>
    <scope>NUCLEOTIDE SEQUENCE [LARGE SCALE GENOMIC DNA]</scope>
    <source>
        <strain evidence="20 21">7578-1</strain>
    </source>
</reference>
<keyword evidence="4" id="KW-0328">Glycosyltransferase</keyword>
<dbReference type="Pfam" id="PF00912">
    <property type="entry name" value="Transgly"/>
    <property type="match status" value="1"/>
</dbReference>
<keyword evidence="9" id="KW-0573">Peptidoglycan synthesis</keyword>
<keyword evidence="21" id="KW-1185">Reference proteome</keyword>
<evidence type="ECO:0000256" key="1">
    <source>
        <dbReference type="ARBA" id="ARBA00022475"/>
    </source>
</evidence>
<keyword evidence="1" id="KW-1003">Cell membrane</keyword>
<dbReference type="InterPro" id="IPR001460">
    <property type="entry name" value="PCN-bd_Tpept"/>
</dbReference>
<keyword evidence="13" id="KW-0961">Cell wall biogenesis/degradation</keyword>
<dbReference type="InterPro" id="IPR012338">
    <property type="entry name" value="Beta-lactam/transpept-like"/>
</dbReference>
<evidence type="ECO:0000313" key="20">
    <source>
        <dbReference type="EMBL" id="PKR84323.1"/>
    </source>
</evidence>
<dbReference type="Gene3D" id="1.10.3810.10">
    <property type="entry name" value="Biosynthetic peptidoglycan transglycosylase-like"/>
    <property type="match status" value="1"/>
</dbReference>
<dbReference type="AlphaFoldDB" id="A0A2N3LIG6"/>
<dbReference type="OrthoDB" id="9766909at2"/>
<dbReference type="InterPro" id="IPR001264">
    <property type="entry name" value="Glyco_trans_51"/>
</dbReference>
<evidence type="ECO:0000256" key="9">
    <source>
        <dbReference type="ARBA" id="ARBA00022984"/>
    </source>
</evidence>
<keyword evidence="3" id="KW-0645">Protease</keyword>
<dbReference type="GO" id="GO:0006508">
    <property type="term" value="P:proteolysis"/>
    <property type="evidence" value="ECO:0007669"/>
    <property type="project" value="UniProtKB-KW"/>
</dbReference>
<evidence type="ECO:0000256" key="3">
    <source>
        <dbReference type="ARBA" id="ARBA00022670"/>
    </source>
</evidence>
<evidence type="ECO:0000256" key="13">
    <source>
        <dbReference type="ARBA" id="ARBA00023316"/>
    </source>
</evidence>
<dbReference type="PANTHER" id="PTHR32282">
    <property type="entry name" value="BINDING PROTEIN TRANSPEPTIDASE, PUTATIVE-RELATED"/>
    <property type="match status" value="1"/>
</dbReference>
<dbReference type="InterPro" id="IPR013783">
    <property type="entry name" value="Ig-like_fold"/>
</dbReference>
<feature type="domain" description="Penicillin-binding protein transpeptidase" evidence="18">
    <location>
        <begin position="418"/>
        <end position="663"/>
    </location>
</feature>
<keyword evidence="8" id="KW-0133">Cell shape</keyword>
<keyword evidence="11 17" id="KW-0472">Membrane</keyword>
<evidence type="ECO:0000256" key="12">
    <source>
        <dbReference type="ARBA" id="ARBA00023268"/>
    </source>
</evidence>
<dbReference type="SUPFAM" id="SSF53955">
    <property type="entry name" value="Lysozyme-like"/>
    <property type="match status" value="1"/>
</dbReference>
<evidence type="ECO:0000259" key="19">
    <source>
        <dbReference type="Pfam" id="PF00912"/>
    </source>
</evidence>
<feature type="transmembrane region" description="Helical" evidence="17">
    <location>
        <begin position="34"/>
        <end position="62"/>
    </location>
</feature>
<evidence type="ECO:0000256" key="10">
    <source>
        <dbReference type="ARBA" id="ARBA00022989"/>
    </source>
</evidence>
<evidence type="ECO:0000256" key="6">
    <source>
        <dbReference type="ARBA" id="ARBA00022692"/>
    </source>
</evidence>
<dbReference type="Gene3D" id="3.40.710.10">
    <property type="entry name" value="DD-peptidase/beta-lactamase superfamily"/>
    <property type="match status" value="1"/>
</dbReference>
<dbReference type="GO" id="GO:0009002">
    <property type="term" value="F:serine-type D-Ala-D-Ala carboxypeptidase activity"/>
    <property type="evidence" value="ECO:0007669"/>
    <property type="project" value="UniProtKB-EC"/>
</dbReference>
<keyword evidence="10 17" id="KW-1133">Transmembrane helix</keyword>
<evidence type="ECO:0000256" key="16">
    <source>
        <dbReference type="SAM" id="MobiDB-lite"/>
    </source>
</evidence>
<accession>A0A2N3LIG6</accession>
<dbReference type="GO" id="GO:0071555">
    <property type="term" value="P:cell wall organization"/>
    <property type="evidence" value="ECO:0007669"/>
    <property type="project" value="UniProtKB-KW"/>
</dbReference>
<protein>
    <submittedName>
        <fullName evidence="20">Peptidoglycan glycosyltransferase</fullName>
    </submittedName>
</protein>
<evidence type="ECO:0000256" key="2">
    <source>
        <dbReference type="ARBA" id="ARBA00022645"/>
    </source>
</evidence>
<sequence>MRENWNKAKIYVERIFALFHNEKLQKGSRITYGVIWNLVLIFIIIASIGLAFAGGVGAGYFASLVKDEPVRTYAEMKKDITDENQTTKLYFANNVYLGKMRTDLEREEVSVDKVSDYLKNGIIATEDEYFYEHNGIVPKALLRAIFQELTNSSNQTGGSTLTQQIIKNQILTNEVSFDRKAKELLLALRLEKFFTKNQILDAYLNNTTFGRNSTGQNIAGVQTAAKGIFGVDAKDLNLPQSAFIAGLPQSPFGYTPFTNQGTVKKNLQPGINRMKTVLKRMHDNGYITDKEYKAALQYNIQKDFISPQKNPREKYPWLVDEIERRAIDIIATILAKKDGYSEVNLQKNKALNEKYITLANRNIRQNGYKIHTTVMKDIYDKMQKAKNEFHGYGPINTVTYTDPKTGEEKSRIEPVQIGAMLIENRTGKILSFVGGRDFKLEQLNHATQGKRPNGSTMKPLLVYGPALELGKISPGSMIADTRFSITSGGKKWSPENYTFGKEYGLVTARQALAHSYNISAAKAYLNIIAMRPANYLKKMGFTSLTDGDYYNPALSLGGITNGVTVEENVNAYATFANGGKFVDAYLIDKIVDKNGKTIYQHKTKPEQVFSPQTSYLTIDMMRDVLGYGTAASVKGMLKFSADWAGKTGTTQDWKDAWFVATNPNVTFGTWIGYDTPSDLRDSNYPNYSLRNLQIWSKLINAAYDAKPSIVAPKKYFSMPSGIQRKSYCAISGNLPSQLCADAGLVKTDLFNIKFTPQKVDNSLITGKYVTIKGRNYLALDSTPAEFTGSGFLFNPDFIKVIGGNQIKDLQKLIPNNPLWSKVLVPDDKITDDGKPPLPVKVTIKGHQIKWNESPSTDVVGYRVYSKDGIHLASMKSGSNLTYYSNNENVYVVAVDVAGNESIHSNFIQMKIEPPKEHQKSGEKTDENKKEEDNVDINDGLNH</sequence>
<evidence type="ECO:0000259" key="18">
    <source>
        <dbReference type="Pfam" id="PF00905"/>
    </source>
</evidence>
<dbReference type="Proteomes" id="UP000233440">
    <property type="component" value="Unassembled WGS sequence"/>
</dbReference>